<comment type="caution">
    <text evidence="3">The sequence shown here is derived from an EMBL/GenBank/DDBJ whole genome shotgun (WGS) entry which is preliminary data.</text>
</comment>
<keyword evidence="1" id="KW-0472">Membrane</keyword>
<dbReference type="Pfam" id="PF13400">
    <property type="entry name" value="Tad"/>
    <property type="match status" value="1"/>
</dbReference>
<dbReference type="EMBL" id="JAUQOO010000028">
    <property type="protein sequence ID" value="MDO7930032.1"/>
    <property type="molecule type" value="Genomic_DNA"/>
</dbReference>
<keyword evidence="1" id="KW-0812">Transmembrane</keyword>
<feature type="domain" description="Putative Flp pilus-assembly TadG-like N-terminal" evidence="2">
    <location>
        <begin position="16"/>
        <end position="62"/>
    </location>
</feature>
<evidence type="ECO:0000256" key="1">
    <source>
        <dbReference type="SAM" id="Phobius"/>
    </source>
</evidence>
<evidence type="ECO:0000313" key="4">
    <source>
        <dbReference type="Proteomes" id="UP001223016"/>
    </source>
</evidence>
<keyword evidence="1" id="KW-1133">Transmembrane helix</keyword>
<protein>
    <submittedName>
        <fullName evidence="3">Pilus assembly protein TadG-related protein</fullName>
    </submittedName>
</protein>
<evidence type="ECO:0000259" key="2">
    <source>
        <dbReference type="Pfam" id="PF13400"/>
    </source>
</evidence>
<reference evidence="3 4" key="1">
    <citation type="submission" date="2023-07" db="EMBL/GenBank/DDBJ databases">
        <title>Identification of four novel Pseudomonas species associated with bacterial leaf spot of cucurbits.</title>
        <authorList>
            <person name="Fullem K.R."/>
        </authorList>
    </citation>
    <scope>NUCLEOTIDE SEQUENCE [LARGE SCALE GENOMIC DNA]</scope>
    <source>
        <strain evidence="3 4">KFB 138</strain>
    </source>
</reference>
<feature type="transmembrane region" description="Helical" evidence="1">
    <location>
        <begin position="16"/>
        <end position="37"/>
    </location>
</feature>
<gene>
    <name evidence="3" type="ORF">Q6A51_24955</name>
</gene>
<dbReference type="InterPro" id="IPR028087">
    <property type="entry name" value="Tad_N"/>
</dbReference>
<evidence type="ECO:0000313" key="3">
    <source>
        <dbReference type="EMBL" id="MDO7930032.1"/>
    </source>
</evidence>
<accession>A0ABT9CYY7</accession>
<keyword evidence="4" id="KW-1185">Reference proteome</keyword>
<name>A0ABT9CYY7_9PSED</name>
<organism evidence="3 4">
    <name type="scientific">Pseudomonas serbiensis</name>
    <dbReference type="NCBI Taxonomy" id="3064350"/>
    <lineage>
        <taxon>Bacteria</taxon>
        <taxon>Pseudomonadati</taxon>
        <taxon>Pseudomonadota</taxon>
        <taxon>Gammaproteobacteria</taxon>
        <taxon>Pseudomonadales</taxon>
        <taxon>Pseudomonadaceae</taxon>
        <taxon>Pseudomonas</taxon>
    </lineage>
</organism>
<proteinExistence type="predicted"/>
<dbReference type="RefSeq" id="WP_304575969.1">
    <property type="nucleotide sequence ID" value="NZ_JAUQOO010000028.1"/>
</dbReference>
<sequence length="681" mass="68997">MSPLNRYVALPARQRGAISLLAALTLGIALLCTLLVIDSGRLYLEKRSLQRVADMAALEAASRKGTCTSGTSASTYANQSATRNSFVVGSDSRTLTVNCGTLALDVNSRRTFTADATKPEAIKVVATHAVPRSIAAGIAALFDSTPTPANIQLSATAVAASTPPLAALTIRSAAMTIDSAKAALLNPVIGSLLGGTLNLSVANWQGIAGTELSVLNYLNRLKTDLNINAVGYTDVLNTNVAVSQLIQTAINVLDPAGTLSATATISGLRALKIAAGATTVLLGDLLSVQGSTDIAALNTNLRLFDLVQGVAQLANDKNGISAAAQINLAGLAQVTTRVQVVEPPQLSAIGDPSKIDPLNPRTGANRLYVRTAQMRALVSINLPVLGAITPLVNTATSLVSSLTPVINSALSLNLAGLLGSTTCAIGLTSCMVSDIKLLTSSASSSAGPRIDISISMASADTYVTGYTCTSNTNKTLTVHTDTALISTKIGLIDSAGAFPASTDPSAITAIPIPVIDIGTQTCQKILGLLGSCTARVPFGGGGVGISFDPVSQSPLGGSSSSTNSTFSSPNLPEVSSSPYFPLDPAAAVLPSTLLDGVISGAKVSVYRPSTTSPNGLGNVITGAASMLAAITTTLDGIVAGTLRPLLQSVVDPLIDALGLSLSPAEVGGNLSCNFGQATLVI</sequence>
<dbReference type="Proteomes" id="UP001223016">
    <property type="component" value="Unassembled WGS sequence"/>
</dbReference>